<sequence length="111" mass="12049">MPKYYCDYCDIFLTHDSISVRKSHNSGWKHKEAVYAYYRTATTIFRLVGLSAEQRQSIIDELVKTHSRNAATSGQSPYGVGAGGGSTGWSAGAGPRMPPSTMPPGAFPQYG</sequence>
<name>A0ACC1HU30_9FUNG</name>
<dbReference type="Proteomes" id="UP001145114">
    <property type="component" value="Unassembled WGS sequence"/>
</dbReference>
<evidence type="ECO:0000313" key="2">
    <source>
        <dbReference type="Proteomes" id="UP001145114"/>
    </source>
</evidence>
<proteinExistence type="predicted"/>
<accession>A0ACC1HU30</accession>
<comment type="caution">
    <text evidence="1">The sequence shown here is derived from an EMBL/GenBank/DDBJ whole genome shotgun (WGS) entry which is preliminary data.</text>
</comment>
<evidence type="ECO:0000313" key="1">
    <source>
        <dbReference type="EMBL" id="KAJ1680105.1"/>
    </source>
</evidence>
<protein>
    <submittedName>
        <fullName evidence="1">Uncharacterized protein</fullName>
    </submittedName>
</protein>
<organism evidence="1 2">
    <name type="scientific">Spiromyces aspiralis</name>
    <dbReference type="NCBI Taxonomy" id="68401"/>
    <lineage>
        <taxon>Eukaryota</taxon>
        <taxon>Fungi</taxon>
        <taxon>Fungi incertae sedis</taxon>
        <taxon>Zoopagomycota</taxon>
        <taxon>Kickxellomycotina</taxon>
        <taxon>Kickxellomycetes</taxon>
        <taxon>Kickxellales</taxon>
        <taxon>Kickxellaceae</taxon>
        <taxon>Spiromyces</taxon>
    </lineage>
</organism>
<feature type="non-terminal residue" evidence="1">
    <location>
        <position position="111"/>
    </location>
</feature>
<gene>
    <name evidence="1" type="ORF">EV182_000667</name>
</gene>
<keyword evidence="2" id="KW-1185">Reference proteome</keyword>
<reference evidence="1" key="1">
    <citation type="submission" date="2022-06" db="EMBL/GenBank/DDBJ databases">
        <title>Phylogenomic reconstructions and comparative analyses of Kickxellomycotina fungi.</title>
        <authorList>
            <person name="Reynolds N.K."/>
            <person name="Stajich J.E."/>
            <person name="Barry K."/>
            <person name="Grigoriev I.V."/>
            <person name="Crous P."/>
            <person name="Smith M.E."/>
        </authorList>
    </citation>
    <scope>NUCLEOTIDE SEQUENCE</scope>
    <source>
        <strain evidence="1">RSA 2271</strain>
    </source>
</reference>
<dbReference type="EMBL" id="JAMZIH010000045">
    <property type="protein sequence ID" value="KAJ1680105.1"/>
    <property type="molecule type" value="Genomic_DNA"/>
</dbReference>